<dbReference type="KEGG" id="mmab:HQ865_00790"/>
<gene>
    <name evidence="2" type="ORF">HQ865_00790</name>
</gene>
<keyword evidence="3" id="KW-1185">Reference proteome</keyword>
<evidence type="ECO:0000256" key="1">
    <source>
        <dbReference type="SAM" id="MobiDB-lite"/>
    </source>
</evidence>
<dbReference type="AlphaFoldDB" id="A0A7D4TSJ4"/>
<proteinExistence type="predicted"/>
<organism evidence="2 3">
    <name type="scientific">Mucilaginibacter mali</name>
    <dbReference type="NCBI Taxonomy" id="2740462"/>
    <lineage>
        <taxon>Bacteria</taxon>
        <taxon>Pseudomonadati</taxon>
        <taxon>Bacteroidota</taxon>
        <taxon>Sphingobacteriia</taxon>
        <taxon>Sphingobacteriales</taxon>
        <taxon>Sphingobacteriaceae</taxon>
        <taxon>Mucilaginibacter</taxon>
    </lineage>
</organism>
<dbReference type="Proteomes" id="UP000505355">
    <property type="component" value="Chromosome"/>
</dbReference>
<accession>A0A7D4TSJ4</accession>
<evidence type="ECO:0000313" key="3">
    <source>
        <dbReference type="Proteomes" id="UP000505355"/>
    </source>
</evidence>
<dbReference type="RefSeq" id="WP_173413057.1">
    <property type="nucleotide sequence ID" value="NZ_CP054139.1"/>
</dbReference>
<evidence type="ECO:0000313" key="2">
    <source>
        <dbReference type="EMBL" id="QKJ28355.1"/>
    </source>
</evidence>
<feature type="region of interest" description="Disordered" evidence="1">
    <location>
        <begin position="1"/>
        <end position="28"/>
    </location>
</feature>
<name>A0A7D4TSJ4_9SPHI</name>
<sequence>MKRKLTPITDPANSKTAHPKAVASDTNNPEINILQFTAVSAARHLKISQILANWSQKSPP</sequence>
<protein>
    <submittedName>
        <fullName evidence="2">Uncharacterized protein</fullName>
    </submittedName>
</protein>
<reference evidence="2 3" key="1">
    <citation type="submission" date="2020-05" db="EMBL/GenBank/DDBJ databases">
        <title>Mucilaginibacter mali sp. nov.</title>
        <authorList>
            <person name="Kim H.S."/>
            <person name="Lee K.C."/>
            <person name="Suh M.K."/>
            <person name="Kim J.-S."/>
            <person name="Han K.-I."/>
            <person name="Eom M.K."/>
            <person name="Shin Y.K."/>
            <person name="Lee J.-S."/>
        </authorList>
    </citation>
    <scope>NUCLEOTIDE SEQUENCE [LARGE SCALE GENOMIC DNA]</scope>
    <source>
        <strain evidence="2 3">G2-14</strain>
    </source>
</reference>
<dbReference type="EMBL" id="CP054139">
    <property type="protein sequence ID" value="QKJ28355.1"/>
    <property type="molecule type" value="Genomic_DNA"/>
</dbReference>